<gene>
    <name evidence="1" type="ORF">X777_09933</name>
</gene>
<accession>A0A026W6J9</accession>
<protein>
    <recommendedName>
        <fullName evidence="3">C2H2-type domain-containing protein</fullName>
    </recommendedName>
</protein>
<dbReference type="Gene3D" id="3.30.160.60">
    <property type="entry name" value="Classic Zinc Finger"/>
    <property type="match status" value="1"/>
</dbReference>
<reference evidence="1 2" key="1">
    <citation type="journal article" date="2014" name="Curr. Biol.">
        <title>The genome of the clonal raider ant Cerapachys biroi.</title>
        <authorList>
            <person name="Oxley P.R."/>
            <person name="Ji L."/>
            <person name="Fetter-Pruneda I."/>
            <person name="McKenzie S.K."/>
            <person name="Li C."/>
            <person name="Hu H."/>
            <person name="Zhang G."/>
            <person name="Kronauer D.J."/>
        </authorList>
    </citation>
    <scope>NUCLEOTIDE SEQUENCE [LARGE SCALE GENOMIC DNA]</scope>
</reference>
<dbReference type="AlphaFoldDB" id="A0A026W6J9"/>
<organism evidence="1 2">
    <name type="scientific">Ooceraea biroi</name>
    <name type="common">Clonal raider ant</name>
    <name type="synonym">Cerapachys biroi</name>
    <dbReference type="NCBI Taxonomy" id="2015173"/>
    <lineage>
        <taxon>Eukaryota</taxon>
        <taxon>Metazoa</taxon>
        <taxon>Ecdysozoa</taxon>
        <taxon>Arthropoda</taxon>
        <taxon>Hexapoda</taxon>
        <taxon>Insecta</taxon>
        <taxon>Pterygota</taxon>
        <taxon>Neoptera</taxon>
        <taxon>Endopterygota</taxon>
        <taxon>Hymenoptera</taxon>
        <taxon>Apocrita</taxon>
        <taxon>Aculeata</taxon>
        <taxon>Formicoidea</taxon>
        <taxon>Formicidae</taxon>
        <taxon>Dorylinae</taxon>
        <taxon>Ooceraea</taxon>
    </lineage>
</organism>
<proteinExistence type="predicted"/>
<name>A0A026W6J9_OOCBI</name>
<evidence type="ECO:0008006" key="3">
    <source>
        <dbReference type="Google" id="ProtNLM"/>
    </source>
</evidence>
<dbReference type="EMBL" id="KK107405">
    <property type="protein sequence ID" value="EZA51256.1"/>
    <property type="molecule type" value="Genomic_DNA"/>
</dbReference>
<dbReference type="InterPro" id="IPR036236">
    <property type="entry name" value="Znf_C2H2_sf"/>
</dbReference>
<evidence type="ECO:0000313" key="1">
    <source>
        <dbReference type="EMBL" id="EZA51256.1"/>
    </source>
</evidence>
<dbReference type="SUPFAM" id="SSF57667">
    <property type="entry name" value="beta-beta-alpha zinc fingers"/>
    <property type="match status" value="1"/>
</dbReference>
<keyword evidence="2" id="KW-1185">Reference proteome</keyword>
<evidence type="ECO:0000313" key="2">
    <source>
        <dbReference type="Proteomes" id="UP000053097"/>
    </source>
</evidence>
<dbReference type="Proteomes" id="UP000053097">
    <property type="component" value="Unassembled WGS sequence"/>
</dbReference>
<sequence>MQYNHGWSNCLRCAASTVPHSFPLKDCLVRHHRLRSDHPESRFQCKYCNYISKYSSNVYKHVRRIHKHMPFFKPDRLQ</sequence>